<name>C8PDZ4_9BACT</name>
<organism evidence="1 2">
    <name type="scientific">Campylobacter gracilis RM3268</name>
    <dbReference type="NCBI Taxonomy" id="553220"/>
    <lineage>
        <taxon>Bacteria</taxon>
        <taxon>Pseudomonadati</taxon>
        <taxon>Campylobacterota</taxon>
        <taxon>Epsilonproteobacteria</taxon>
        <taxon>Campylobacterales</taxon>
        <taxon>Campylobacteraceae</taxon>
        <taxon>Campylobacter</taxon>
    </lineage>
</organism>
<evidence type="ECO:0000313" key="1">
    <source>
        <dbReference type="EMBL" id="EEV18867.1"/>
    </source>
</evidence>
<comment type="caution">
    <text evidence="1">The sequence shown here is derived from an EMBL/GenBank/DDBJ whole genome shotgun (WGS) entry which is preliminary data.</text>
</comment>
<keyword evidence="2" id="KW-1185">Reference proteome</keyword>
<sequence>MEIETPKWAYCTIRVGGRIYLVEIKTDLRDTPFAAEMGRILISL</sequence>
<protein>
    <submittedName>
        <fullName evidence="1">Uncharacterized protein</fullName>
    </submittedName>
</protein>
<accession>C8PDZ4</accession>
<dbReference type="AlphaFoldDB" id="C8PDZ4"/>
<dbReference type="EMBL" id="ACYG01000005">
    <property type="protein sequence ID" value="EEV18867.1"/>
    <property type="molecule type" value="Genomic_DNA"/>
</dbReference>
<reference evidence="1 2" key="1">
    <citation type="submission" date="2009-07" db="EMBL/GenBank/DDBJ databases">
        <authorList>
            <person name="Madupu R."/>
            <person name="Sebastian Y."/>
            <person name="Durkin A.S."/>
            <person name="Torralba M."/>
            <person name="Methe B."/>
            <person name="Sutton G.G."/>
            <person name="Strausberg R.L."/>
            <person name="Nelson K.E."/>
        </authorList>
    </citation>
    <scope>NUCLEOTIDE SEQUENCE [LARGE SCALE GENOMIC DNA]</scope>
    <source>
        <strain evidence="1 2">RM3268</strain>
    </source>
</reference>
<proteinExistence type="predicted"/>
<dbReference type="Proteomes" id="UP000005709">
    <property type="component" value="Unassembled WGS sequence"/>
</dbReference>
<gene>
    <name evidence="1" type="ORF">CAMGR0001_2344</name>
</gene>
<evidence type="ECO:0000313" key="2">
    <source>
        <dbReference type="Proteomes" id="UP000005709"/>
    </source>
</evidence>